<dbReference type="Gene3D" id="3.40.50.300">
    <property type="entry name" value="P-loop containing nucleotide triphosphate hydrolases"/>
    <property type="match status" value="1"/>
</dbReference>
<dbReference type="PANTHER" id="PTHR43394">
    <property type="entry name" value="ATP-DEPENDENT PERMEASE MDL1, MITOCHONDRIAL"/>
    <property type="match status" value="1"/>
</dbReference>
<dbReference type="STRING" id="39482.ERS852491_00935"/>
<dbReference type="SUPFAM" id="SSF52540">
    <property type="entry name" value="P-loop containing nucleoside triphosphate hydrolases"/>
    <property type="match status" value="1"/>
</dbReference>
<dbReference type="InterPro" id="IPR003439">
    <property type="entry name" value="ABC_transporter-like_ATP-bd"/>
</dbReference>
<dbReference type="GO" id="GO:0005524">
    <property type="term" value="F:ATP binding"/>
    <property type="evidence" value="ECO:0007669"/>
    <property type="project" value="UniProtKB-KW"/>
</dbReference>
<reference evidence="2 3" key="1">
    <citation type="submission" date="2015-09" db="EMBL/GenBank/DDBJ databases">
        <authorList>
            <consortium name="Pathogen Informatics"/>
        </authorList>
    </citation>
    <scope>NUCLEOTIDE SEQUENCE [LARGE SCALE GENOMIC DNA]</scope>
    <source>
        <strain evidence="2 3">2789STDY5834876</strain>
    </source>
</reference>
<organism evidence="2 3">
    <name type="scientific">Faecalicatena contorta</name>
    <dbReference type="NCBI Taxonomy" id="39482"/>
    <lineage>
        <taxon>Bacteria</taxon>
        <taxon>Bacillati</taxon>
        <taxon>Bacillota</taxon>
        <taxon>Clostridia</taxon>
        <taxon>Lachnospirales</taxon>
        <taxon>Lachnospiraceae</taxon>
        <taxon>Faecalicatena</taxon>
    </lineage>
</organism>
<evidence type="ECO:0000313" key="3">
    <source>
        <dbReference type="Proteomes" id="UP000095544"/>
    </source>
</evidence>
<keyword evidence="2" id="KW-0547">Nucleotide-binding</keyword>
<dbReference type="InterPro" id="IPR027417">
    <property type="entry name" value="P-loop_NTPase"/>
</dbReference>
<proteinExistence type="predicted"/>
<protein>
    <submittedName>
        <fullName evidence="2">Multidrug resistance ABC transporter ATP-binding/permease protein BmrA</fullName>
        <ecNumber evidence="2">3.6.3.-</ecNumber>
    </submittedName>
</protein>
<dbReference type="EC" id="3.6.3.-" evidence="2"/>
<dbReference type="EMBL" id="CYZU01000006">
    <property type="protein sequence ID" value="CUN96606.1"/>
    <property type="molecule type" value="Genomic_DNA"/>
</dbReference>
<dbReference type="InterPro" id="IPR039421">
    <property type="entry name" value="Type_1_exporter"/>
</dbReference>
<dbReference type="GO" id="GO:0016887">
    <property type="term" value="F:ATP hydrolysis activity"/>
    <property type="evidence" value="ECO:0007669"/>
    <property type="project" value="InterPro"/>
</dbReference>
<keyword evidence="2" id="KW-0378">Hydrolase</keyword>
<evidence type="ECO:0000259" key="1">
    <source>
        <dbReference type="Pfam" id="PF00005"/>
    </source>
</evidence>
<name>A0A174BA41_9FIRM</name>
<dbReference type="AlphaFoldDB" id="A0A174BA41"/>
<gene>
    <name evidence="2" type="primary">bmrA</name>
    <name evidence="2" type="ORF">ERS852491_00935</name>
</gene>
<dbReference type="Proteomes" id="UP000095544">
    <property type="component" value="Unassembled WGS sequence"/>
</dbReference>
<keyword evidence="2" id="KW-0067">ATP-binding</keyword>
<feature type="domain" description="ABC transporter" evidence="1">
    <location>
        <begin position="14"/>
        <end position="70"/>
    </location>
</feature>
<evidence type="ECO:0000313" key="2">
    <source>
        <dbReference type="EMBL" id="CUN96606.1"/>
    </source>
</evidence>
<accession>A0A174BA41</accession>
<dbReference type="Pfam" id="PF00005">
    <property type="entry name" value="ABC_tran"/>
    <property type="match status" value="1"/>
</dbReference>
<dbReference type="PANTHER" id="PTHR43394:SF1">
    <property type="entry name" value="ATP-BINDING CASSETTE SUB-FAMILY B MEMBER 10, MITOCHONDRIAL"/>
    <property type="match status" value="1"/>
</dbReference>
<dbReference type="GO" id="GO:0015421">
    <property type="term" value="F:ABC-type oligopeptide transporter activity"/>
    <property type="evidence" value="ECO:0007669"/>
    <property type="project" value="TreeGrafter"/>
</dbReference>
<sequence>MGRPSATDAEVEQAAEQSGCDAFIRRLDNGYDTVVGSAGSHLSGGERQRIAIARAMLKNAPVVILDEATAYIDPENEALVQKAISALTVGKTLIVIAHRLSTIVGADNIVVVKDGTVHAQGTHKKLLETCPLYRDMWQAHIGAKDQM</sequence>